<comment type="caution">
    <text evidence="7">The sequence shown here is derived from an EMBL/GenBank/DDBJ whole genome shotgun (WGS) entry which is preliminary data.</text>
</comment>
<feature type="compositionally biased region" description="Low complexity" evidence="6">
    <location>
        <begin position="23"/>
        <end position="47"/>
    </location>
</feature>
<dbReference type="GO" id="GO:1990846">
    <property type="term" value="F:ribonucleoside-diphosphate reductase inhibitor activity"/>
    <property type="evidence" value="ECO:0007669"/>
    <property type="project" value="TreeGrafter"/>
</dbReference>
<name>A0A4V6WJR6_9PEZI</name>
<comment type="subcellular location">
    <subcellularLocation>
        <location evidence="2">Cytoplasm</location>
    </subcellularLocation>
    <subcellularLocation>
        <location evidence="1">Nucleus</location>
    </subcellularLocation>
</comment>
<dbReference type="PANTHER" id="PTHR28081:SF1">
    <property type="entry name" value="DAMAGE-REGULATED IMPORT FACILITATOR 1"/>
    <property type="match status" value="1"/>
</dbReference>
<dbReference type="OrthoDB" id="4072855at2759"/>
<dbReference type="GO" id="GO:0005737">
    <property type="term" value="C:cytoplasm"/>
    <property type="evidence" value="ECO:0007669"/>
    <property type="project" value="UniProtKB-SubCell"/>
</dbReference>
<dbReference type="GO" id="GO:0008104">
    <property type="term" value="P:intracellular protein localization"/>
    <property type="evidence" value="ECO:0007669"/>
    <property type="project" value="TreeGrafter"/>
</dbReference>
<dbReference type="PANTHER" id="PTHR28081">
    <property type="entry name" value="DAMAGE-REGULATED IMPORT FACILITATOR 1-RELATED"/>
    <property type="match status" value="1"/>
</dbReference>
<feature type="compositionally biased region" description="Polar residues" evidence="6">
    <location>
        <begin position="1"/>
        <end position="13"/>
    </location>
</feature>
<keyword evidence="4" id="KW-0963">Cytoplasm</keyword>
<evidence type="ECO:0000256" key="3">
    <source>
        <dbReference type="ARBA" id="ARBA00005459"/>
    </source>
</evidence>
<feature type="region of interest" description="Disordered" evidence="6">
    <location>
        <begin position="218"/>
        <end position="246"/>
    </location>
</feature>
<dbReference type="EMBL" id="NAJL01000027">
    <property type="protein sequence ID" value="TKA26669.1"/>
    <property type="molecule type" value="Genomic_DNA"/>
</dbReference>
<dbReference type="Pfam" id="PF08591">
    <property type="entry name" value="RNR_inhib"/>
    <property type="match status" value="1"/>
</dbReference>
<reference evidence="7 8" key="1">
    <citation type="submission" date="2017-03" db="EMBL/GenBank/DDBJ databases">
        <title>Genomes of endolithic fungi from Antarctica.</title>
        <authorList>
            <person name="Coleine C."/>
            <person name="Masonjones S."/>
            <person name="Stajich J.E."/>
        </authorList>
    </citation>
    <scope>NUCLEOTIDE SEQUENCE [LARGE SCALE GENOMIC DNA]</scope>
    <source>
        <strain evidence="7 8">CCFEE 6315</strain>
    </source>
</reference>
<gene>
    <name evidence="7" type="ORF">B0A50_04777</name>
</gene>
<evidence type="ECO:0000256" key="2">
    <source>
        <dbReference type="ARBA" id="ARBA00004496"/>
    </source>
</evidence>
<protein>
    <submittedName>
        <fullName evidence="7">Uncharacterized protein</fullName>
    </submittedName>
</protein>
<dbReference type="GO" id="GO:0005634">
    <property type="term" value="C:nucleus"/>
    <property type="evidence" value="ECO:0007669"/>
    <property type="project" value="UniProtKB-SubCell"/>
</dbReference>
<sequence>MAPYQASSSSTSAHIRKRPFQPSITSYLTRSVSSSSHASQLHHSPSSTPALPEDMQASLLNVGMRVRKSVPEGYKTCKPAVESSGFSSSVPVAPVTRSTSSPVHTARAGRELMPFCGLHKTGGLASSAPPERVDEWEEGMPGLGWSQDTYTSTQESTSAGTPGIGTEIVVGMAGGRGVGGAGTKRGFEEEMEEEMDAFFEEVGEEEAVAVAHRKFARPRGGRKNGEGEGGDFEDAAFLAPMDVDEM</sequence>
<keyword evidence="5" id="KW-0539">Nucleus</keyword>
<evidence type="ECO:0000313" key="7">
    <source>
        <dbReference type="EMBL" id="TKA26669.1"/>
    </source>
</evidence>
<feature type="compositionally biased region" description="Polar residues" evidence="6">
    <location>
        <begin position="85"/>
        <end position="103"/>
    </location>
</feature>
<comment type="similarity">
    <text evidence="3">Belongs to the DIF1/spd1 family.</text>
</comment>
<feature type="region of interest" description="Disordered" evidence="6">
    <location>
        <begin position="1"/>
        <end position="52"/>
    </location>
</feature>
<evidence type="ECO:0000256" key="4">
    <source>
        <dbReference type="ARBA" id="ARBA00022490"/>
    </source>
</evidence>
<evidence type="ECO:0000256" key="5">
    <source>
        <dbReference type="ARBA" id="ARBA00023242"/>
    </source>
</evidence>
<evidence type="ECO:0000313" key="8">
    <source>
        <dbReference type="Proteomes" id="UP000308549"/>
    </source>
</evidence>
<dbReference type="Proteomes" id="UP000308549">
    <property type="component" value="Unassembled WGS sequence"/>
</dbReference>
<organism evidence="7 8">
    <name type="scientific">Salinomyces thailandicus</name>
    <dbReference type="NCBI Taxonomy" id="706561"/>
    <lineage>
        <taxon>Eukaryota</taxon>
        <taxon>Fungi</taxon>
        <taxon>Dikarya</taxon>
        <taxon>Ascomycota</taxon>
        <taxon>Pezizomycotina</taxon>
        <taxon>Dothideomycetes</taxon>
        <taxon>Dothideomycetidae</taxon>
        <taxon>Mycosphaerellales</taxon>
        <taxon>Teratosphaeriaceae</taxon>
        <taxon>Salinomyces</taxon>
    </lineage>
</organism>
<dbReference type="InterPro" id="IPR013900">
    <property type="entry name" value="RNR_inhibitor"/>
</dbReference>
<feature type="region of interest" description="Disordered" evidence="6">
    <location>
        <begin position="85"/>
        <end position="104"/>
    </location>
</feature>
<accession>A0A4V6WJR6</accession>
<evidence type="ECO:0000256" key="1">
    <source>
        <dbReference type="ARBA" id="ARBA00004123"/>
    </source>
</evidence>
<dbReference type="AlphaFoldDB" id="A0A4V6WJR6"/>
<proteinExistence type="inferred from homology"/>
<keyword evidence="8" id="KW-1185">Reference proteome</keyword>
<evidence type="ECO:0000256" key="6">
    <source>
        <dbReference type="SAM" id="MobiDB-lite"/>
    </source>
</evidence>